<evidence type="ECO:0000313" key="8">
    <source>
        <dbReference type="EMBL" id="RAW23974.1"/>
    </source>
</evidence>
<evidence type="ECO:0000313" key="9">
    <source>
        <dbReference type="Proteomes" id="UP000251314"/>
    </source>
</evidence>
<keyword evidence="9" id="KW-1185">Reference proteome</keyword>
<dbReference type="EMBL" id="RCMG01000022">
    <property type="protein sequence ID" value="KAG2867602.1"/>
    <property type="molecule type" value="Genomic_DNA"/>
</dbReference>
<accession>A0A329RHD5</accession>
<evidence type="ECO:0000313" key="3">
    <source>
        <dbReference type="EMBL" id="KAG2902943.1"/>
    </source>
</evidence>
<dbReference type="Proteomes" id="UP000688947">
    <property type="component" value="Unassembled WGS sequence"/>
</dbReference>
<comment type="caution">
    <text evidence="8">The sequence shown here is derived from an EMBL/GenBank/DDBJ whole genome shotgun (WGS) entry which is preliminary data.</text>
</comment>
<dbReference type="Proteomes" id="UP000760860">
    <property type="component" value="Unassembled WGS sequence"/>
</dbReference>
<reference evidence="8 9" key="1">
    <citation type="submission" date="2018-01" db="EMBL/GenBank/DDBJ databases">
        <title>Draft genome of the strawberry crown rot pathogen Phytophthora cactorum.</title>
        <authorList>
            <person name="Armitage A.D."/>
            <person name="Lysoe E."/>
            <person name="Nellist C.F."/>
            <person name="Harrison R.J."/>
            <person name="Brurberg M.B."/>
        </authorList>
    </citation>
    <scope>NUCLEOTIDE SEQUENCE [LARGE SCALE GENOMIC DNA]</scope>
    <source>
        <strain evidence="8 9">10300</strain>
    </source>
</reference>
<evidence type="ECO:0000256" key="1">
    <source>
        <dbReference type="SAM" id="MobiDB-lite"/>
    </source>
</evidence>
<dbReference type="EMBL" id="MJFZ01000957">
    <property type="protein sequence ID" value="RAW23974.1"/>
    <property type="molecule type" value="Genomic_DNA"/>
</dbReference>
<evidence type="ECO:0000313" key="6">
    <source>
        <dbReference type="EMBL" id="KAG3228432.1"/>
    </source>
</evidence>
<dbReference type="STRING" id="29920.A0A329RHD5"/>
<reference evidence="2" key="2">
    <citation type="submission" date="2018-10" db="EMBL/GenBank/DDBJ databases">
        <title>Effector identification in a new, highly contiguous assembly of the strawberry crown rot pathogen Phytophthora cactorum.</title>
        <authorList>
            <person name="Armitage A.D."/>
            <person name="Nellist C.F."/>
            <person name="Bates H."/>
            <person name="Vickerstaff R.J."/>
            <person name="Harrison R.J."/>
        </authorList>
    </citation>
    <scope>NUCLEOTIDE SEQUENCE</scope>
    <source>
        <strain evidence="2">15-7</strain>
        <strain evidence="4">4032</strain>
        <strain evidence="3">4040</strain>
        <strain evidence="5">P415</strain>
        <strain evidence="6">P421</strain>
    </source>
</reference>
<dbReference type="Proteomes" id="UP000736787">
    <property type="component" value="Unassembled WGS sequence"/>
</dbReference>
<dbReference type="EMBL" id="RCMV01000015">
    <property type="protein sequence ID" value="KAG3228432.1"/>
    <property type="molecule type" value="Genomic_DNA"/>
</dbReference>
<dbReference type="VEuPathDB" id="FungiDB:PC110_g19594"/>
<proteinExistence type="predicted"/>
<evidence type="ECO:0000313" key="4">
    <source>
        <dbReference type="EMBL" id="KAG2941378.1"/>
    </source>
</evidence>
<dbReference type="EMBL" id="RCMI01000027">
    <property type="protein sequence ID" value="KAG2941378.1"/>
    <property type="molecule type" value="Genomic_DNA"/>
</dbReference>
<feature type="compositionally biased region" description="Acidic residues" evidence="1">
    <location>
        <begin position="91"/>
        <end position="106"/>
    </location>
</feature>
<name>A0A329RHD5_9STRA</name>
<dbReference type="EMBL" id="RCML01000024">
    <property type="protein sequence ID" value="KAG2997641.1"/>
    <property type="molecule type" value="Genomic_DNA"/>
</dbReference>
<sequence length="152" mass="16220">MKQSCADHATTVHPSNGDQTQDRNGNAQSPPDVAPAASLAQQEAPSSAVTTEKSVSRLTSEVVVRESSEEEDSSADEDYSPESDVAIAGVDGEECDEESCQSADEDTETISIHLFDPDLHQQMMDPIQADVCGSRCFESKAKALELLLCSLS</sequence>
<dbReference type="Proteomes" id="UP000735874">
    <property type="component" value="Unassembled WGS sequence"/>
</dbReference>
<feature type="region of interest" description="Disordered" evidence="1">
    <location>
        <begin position="1"/>
        <end position="106"/>
    </location>
</feature>
<dbReference type="Proteomes" id="UP000774804">
    <property type="component" value="Unassembled WGS sequence"/>
</dbReference>
<evidence type="ECO:0000313" key="2">
    <source>
        <dbReference type="EMBL" id="KAG2867602.1"/>
    </source>
</evidence>
<gene>
    <name evidence="7" type="ORF">JG687_00010008</name>
    <name evidence="8" type="ORF">PC110_g19594</name>
    <name evidence="2" type="ORF">PC113_g1820</name>
    <name evidence="4" type="ORF">PC115_g1962</name>
    <name evidence="3" type="ORF">PC117_g21361</name>
    <name evidence="5" type="ORF">PC118_g1772</name>
    <name evidence="6" type="ORF">PC129_g992</name>
</gene>
<feature type="compositionally biased region" description="Polar residues" evidence="1">
    <location>
        <begin position="39"/>
        <end position="53"/>
    </location>
</feature>
<evidence type="ECO:0000313" key="7">
    <source>
        <dbReference type="EMBL" id="KAG6957386.1"/>
    </source>
</evidence>
<dbReference type="EMBL" id="JAENGZ010000546">
    <property type="protein sequence ID" value="KAG6957386.1"/>
    <property type="molecule type" value="Genomic_DNA"/>
</dbReference>
<protein>
    <submittedName>
        <fullName evidence="8">Uncharacterized protein</fullName>
    </submittedName>
</protein>
<feature type="compositionally biased region" description="Acidic residues" evidence="1">
    <location>
        <begin position="68"/>
        <end position="81"/>
    </location>
</feature>
<dbReference type="EMBL" id="RCMK01001070">
    <property type="protein sequence ID" value="KAG2902943.1"/>
    <property type="molecule type" value="Genomic_DNA"/>
</dbReference>
<feature type="compositionally biased region" description="Polar residues" evidence="1">
    <location>
        <begin position="12"/>
        <end position="29"/>
    </location>
</feature>
<dbReference type="OrthoDB" id="10316738at2759"/>
<evidence type="ECO:0000313" key="5">
    <source>
        <dbReference type="EMBL" id="KAG2997641.1"/>
    </source>
</evidence>
<dbReference type="Proteomes" id="UP000251314">
    <property type="component" value="Unassembled WGS sequence"/>
</dbReference>
<dbReference type="Proteomes" id="UP000697107">
    <property type="component" value="Unassembled WGS sequence"/>
</dbReference>
<organism evidence="8 9">
    <name type="scientific">Phytophthora cactorum</name>
    <dbReference type="NCBI Taxonomy" id="29920"/>
    <lineage>
        <taxon>Eukaryota</taxon>
        <taxon>Sar</taxon>
        <taxon>Stramenopiles</taxon>
        <taxon>Oomycota</taxon>
        <taxon>Peronosporomycetes</taxon>
        <taxon>Peronosporales</taxon>
        <taxon>Peronosporaceae</taxon>
        <taxon>Phytophthora</taxon>
    </lineage>
</organism>
<reference evidence="7" key="3">
    <citation type="submission" date="2021-01" db="EMBL/GenBank/DDBJ databases">
        <title>Phytophthora aleatoria, a newly-described species from Pinus radiata is distinct from Phytophthora cactorum isolates based on comparative genomics.</title>
        <authorList>
            <person name="Mcdougal R."/>
            <person name="Panda P."/>
            <person name="Williams N."/>
            <person name="Studholme D.J."/>
        </authorList>
    </citation>
    <scope>NUCLEOTIDE SEQUENCE</scope>
    <source>
        <strain evidence="7">NZFS 3830</strain>
    </source>
</reference>
<dbReference type="AlphaFoldDB" id="A0A329RHD5"/>